<organism evidence="3 4">
    <name type="scientific">Canna indica</name>
    <name type="common">Indian-shot</name>
    <dbReference type="NCBI Taxonomy" id="4628"/>
    <lineage>
        <taxon>Eukaryota</taxon>
        <taxon>Viridiplantae</taxon>
        <taxon>Streptophyta</taxon>
        <taxon>Embryophyta</taxon>
        <taxon>Tracheophyta</taxon>
        <taxon>Spermatophyta</taxon>
        <taxon>Magnoliopsida</taxon>
        <taxon>Liliopsida</taxon>
        <taxon>Zingiberales</taxon>
        <taxon>Cannaceae</taxon>
        <taxon>Canna</taxon>
    </lineage>
</organism>
<evidence type="ECO:0000313" key="4">
    <source>
        <dbReference type="Proteomes" id="UP001327560"/>
    </source>
</evidence>
<accession>A0AAQ3KQ05</accession>
<reference evidence="3 4" key="1">
    <citation type="submission" date="2023-10" db="EMBL/GenBank/DDBJ databases">
        <title>Chromosome-scale genome assembly provides insights into flower coloration mechanisms of Canna indica.</title>
        <authorList>
            <person name="Li C."/>
        </authorList>
    </citation>
    <scope>NUCLEOTIDE SEQUENCE [LARGE SCALE GENOMIC DNA]</scope>
    <source>
        <tissue evidence="3">Flower</tissue>
    </source>
</reference>
<feature type="region of interest" description="Disordered" evidence="1">
    <location>
        <begin position="71"/>
        <end position="95"/>
    </location>
</feature>
<dbReference type="Proteomes" id="UP001327560">
    <property type="component" value="Chromosome 6"/>
</dbReference>
<dbReference type="PANTHER" id="PTHR33373">
    <property type="entry name" value="OS07G0479600 PROTEIN"/>
    <property type="match status" value="1"/>
</dbReference>
<feature type="domain" description="Gag1-like clamp" evidence="2">
    <location>
        <begin position="129"/>
        <end position="169"/>
    </location>
</feature>
<dbReference type="EMBL" id="CP136895">
    <property type="protein sequence ID" value="WOL09851.1"/>
    <property type="molecule type" value="Genomic_DNA"/>
</dbReference>
<protein>
    <recommendedName>
        <fullName evidence="2">Gag1-like clamp domain-containing protein</fullName>
    </recommendedName>
</protein>
<dbReference type="InterPro" id="IPR025124">
    <property type="entry name" value="Gag1-like_clamp"/>
</dbReference>
<dbReference type="PANTHER" id="PTHR33373:SF28">
    <property type="entry name" value="OS07G0479600 PROTEIN"/>
    <property type="match status" value="1"/>
</dbReference>
<evidence type="ECO:0000313" key="3">
    <source>
        <dbReference type="EMBL" id="WOL09851.1"/>
    </source>
</evidence>
<feature type="compositionally biased region" description="Polar residues" evidence="1">
    <location>
        <begin position="71"/>
        <end position="81"/>
    </location>
</feature>
<proteinExistence type="predicted"/>
<dbReference type="Pfam" id="PF13259">
    <property type="entry name" value="clamp_Gag1-like"/>
    <property type="match status" value="1"/>
</dbReference>
<keyword evidence="4" id="KW-1185">Reference proteome</keyword>
<evidence type="ECO:0000256" key="1">
    <source>
        <dbReference type="SAM" id="MobiDB-lite"/>
    </source>
</evidence>
<gene>
    <name evidence="3" type="ORF">Cni_G18604</name>
</gene>
<sequence>MDNLRENFPPRLHGSSACVGGLAKPQPLSERILTASKRMSIGQLLSHNKGLQSSSSEVMEHNISISNTLGANLSSVPNTVNENHESMKSPGETANNLYNQGAIAWNEIRKEWVGDQSKRSHRTPREPTISWTTSYEDLLSTNQPFAQPIPLSEMVEFLVDTWDDDGLYD</sequence>
<evidence type="ECO:0000259" key="2">
    <source>
        <dbReference type="Pfam" id="PF13259"/>
    </source>
</evidence>
<name>A0AAQ3KQ05_9LILI</name>
<dbReference type="AlphaFoldDB" id="A0AAQ3KQ05"/>